<proteinExistence type="predicted"/>
<evidence type="ECO:0000313" key="1">
    <source>
        <dbReference type="EMBL" id="HIR58695.1"/>
    </source>
</evidence>
<reference evidence="1" key="1">
    <citation type="submission" date="2020-10" db="EMBL/GenBank/DDBJ databases">
        <authorList>
            <person name="Gilroy R."/>
        </authorList>
    </citation>
    <scope>NUCLEOTIDE SEQUENCE</scope>
    <source>
        <strain evidence="1">CHK184-20233</strain>
    </source>
</reference>
<dbReference type="EMBL" id="DVHC01000016">
    <property type="protein sequence ID" value="HIR58695.1"/>
    <property type="molecule type" value="Genomic_DNA"/>
</dbReference>
<accession>A0A9D1DTA3</accession>
<reference evidence="1" key="2">
    <citation type="journal article" date="2021" name="PeerJ">
        <title>Extensive microbial diversity within the chicken gut microbiome revealed by metagenomics and culture.</title>
        <authorList>
            <person name="Gilroy R."/>
            <person name="Ravi A."/>
            <person name="Getino M."/>
            <person name="Pursley I."/>
            <person name="Horton D.L."/>
            <person name="Alikhan N.F."/>
            <person name="Baker D."/>
            <person name="Gharbi K."/>
            <person name="Hall N."/>
            <person name="Watson M."/>
            <person name="Adriaenssens E.M."/>
            <person name="Foster-Nyarko E."/>
            <person name="Jarju S."/>
            <person name="Secka A."/>
            <person name="Antonio M."/>
            <person name="Oren A."/>
            <person name="Chaudhuri R.R."/>
            <person name="La Ragione R."/>
            <person name="Hildebrand F."/>
            <person name="Pallen M.J."/>
        </authorList>
    </citation>
    <scope>NUCLEOTIDE SEQUENCE</scope>
    <source>
        <strain evidence="1">CHK184-20233</strain>
    </source>
</reference>
<name>A0A9D1DTA3_9FIRM</name>
<evidence type="ECO:0000313" key="2">
    <source>
        <dbReference type="Proteomes" id="UP000824232"/>
    </source>
</evidence>
<comment type="caution">
    <text evidence="1">The sequence shown here is derived from an EMBL/GenBank/DDBJ whole genome shotgun (WGS) entry which is preliminary data.</text>
</comment>
<organism evidence="1 2">
    <name type="scientific">Candidatus Onthousia excrementipullorum</name>
    <dbReference type="NCBI Taxonomy" id="2840884"/>
    <lineage>
        <taxon>Bacteria</taxon>
        <taxon>Bacillati</taxon>
        <taxon>Bacillota</taxon>
        <taxon>Bacilli</taxon>
        <taxon>Candidatus Onthousia</taxon>
    </lineage>
</organism>
<sequence>MEERLREGFTLIMSGEYEGISGGYLKRGNNGIGMIPACLIGDEEKTLEAFPKILETIRSSKILQLYSSGNDVVGMIGSRHYEGPYAEKEYLEVLNGVQDNSVIGVLTELNTQLSKSDEMVKTYKKAYKLYGSDKYKLEEARDEK</sequence>
<dbReference type="Proteomes" id="UP000824232">
    <property type="component" value="Unassembled WGS sequence"/>
</dbReference>
<dbReference type="AlphaFoldDB" id="A0A9D1DTA3"/>
<protein>
    <submittedName>
        <fullName evidence="1">Uncharacterized protein</fullName>
    </submittedName>
</protein>
<gene>
    <name evidence="1" type="ORF">IAB38_01455</name>
</gene>